<dbReference type="InterPro" id="IPR003661">
    <property type="entry name" value="HisK_dim/P_dom"/>
</dbReference>
<dbReference type="GO" id="GO:0000155">
    <property type="term" value="F:phosphorelay sensor kinase activity"/>
    <property type="evidence" value="ECO:0007669"/>
    <property type="project" value="InterPro"/>
</dbReference>
<proteinExistence type="predicted"/>
<dbReference type="KEGG" id="gai:IMCC3135_27410"/>
<organism evidence="8 9">
    <name type="scientific">Granulosicoccus antarcticus IMCC3135</name>
    <dbReference type="NCBI Taxonomy" id="1192854"/>
    <lineage>
        <taxon>Bacteria</taxon>
        <taxon>Pseudomonadati</taxon>
        <taxon>Pseudomonadota</taxon>
        <taxon>Gammaproteobacteria</taxon>
        <taxon>Chromatiales</taxon>
        <taxon>Granulosicoccaceae</taxon>
        <taxon>Granulosicoccus</taxon>
    </lineage>
</organism>
<evidence type="ECO:0000256" key="1">
    <source>
        <dbReference type="ARBA" id="ARBA00000085"/>
    </source>
</evidence>
<dbReference type="InterPro" id="IPR004358">
    <property type="entry name" value="Sig_transdc_His_kin-like_C"/>
</dbReference>
<dbReference type="SMART" id="SM00388">
    <property type="entry name" value="HisKA"/>
    <property type="match status" value="1"/>
</dbReference>
<name>A0A2Z2NVP2_9GAMM</name>
<dbReference type="SUPFAM" id="SSF47384">
    <property type="entry name" value="Homodimeric domain of signal transducing histidine kinase"/>
    <property type="match status" value="1"/>
</dbReference>
<dbReference type="Proteomes" id="UP000250079">
    <property type="component" value="Chromosome"/>
</dbReference>
<dbReference type="InterPro" id="IPR003018">
    <property type="entry name" value="GAF"/>
</dbReference>
<dbReference type="InterPro" id="IPR003594">
    <property type="entry name" value="HATPase_dom"/>
</dbReference>
<reference evidence="8 9" key="1">
    <citation type="submission" date="2016-12" db="EMBL/GenBank/DDBJ databases">
        <authorList>
            <person name="Song W.-J."/>
            <person name="Kurnit D.M."/>
        </authorList>
    </citation>
    <scope>NUCLEOTIDE SEQUENCE [LARGE SCALE GENOMIC DNA]</scope>
    <source>
        <strain evidence="8 9">IMCC3135</strain>
    </source>
</reference>
<evidence type="ECO:0000259" key="7">
    <source>
        <dbReference type="PROSITE" id="PS50109"/>
    </source>
</evidence>
<dbReference type="SUPFAM" id="SSF55781">
    <property type="entry name" value="GAF domain-like"/>
    <property type="match status" value="1"/>
</dbReference>
<dbReference type="InterPro" id="IPR029016">
    <property type="entry name" value="GAF-like_dom_sf"/>
</dbReference>
<dbReference type="PROSITE" id="PS50109">
    <property type="entry name" value="HIS_KIN"/>
    <property type="match status" value="1"/>
</dbReference>
<dbReference type="CDD" id="cd00082">
    <property type="entry name" value="HisKA"/>
    <property type="match status" value="1"/>
</dbReference>
<dbReference type="Pfam" id="PF02518">
    <property type="entry name" value="HATPase_c"/>
    <property type="match status" value="1"/>
</dbReference>
<dbReference type="SMART" id="SM00387">
    <property type="entry name" value="HATPase_c"/>
    <property type="match status" value="1"/>
</dbReference>
<evidence type="ECO:0000313" key="9">
    <source>
        <dbReference type="Proteomes" id="UP000250079"/>
    </source>
</evidence>
<comment type="catalytic activity">
    <reaction evidence="1">
        <text>ATP + protein L-histidine = ADP + protein N-phospho-L-histidine.</text>
        <dbReference type="EC" id="2.7.13.3"/>
    </reaction>
</comment>
<dbReference type="SUPFAM" id="SSF55874">
    <property type="entry name" value="ATPase domain of HSP90 chaperone/DNA topoisomerase II/histidine kinase"/>
    <property type="match status" value="1"/>
</dbReference>
<dbReference type="Pfam" id="PF01590">
    <property type="entry name" value="GAF"/>
    <property type="match status" value="1"/>
</dbReference>
<dbReference type="EMBL" id="CP018632">
    <property type="protein sequence ID" value="ASJ75536.1"/>
    <property type="molecule type" value="Genomic_DNA"/>
</dbReference>
<keyword evidence="5" id="KW-0418">Kinase</keyword>
<dbReference type="Gene3D" id="1.10.287.130">
    <property type="match status" value="1"/>
</dbReference>
<evidence type="ECO:0000313" key="8">
    <source>
        <dbReference type="EMBL" id="ASJ75536.1"/>
    </source>
</evidence>
<evidence type="ECO:0000256" key="5">
    <source>
        <dbReference type="ARBA" id="ARBA00022777"/>
    </source>
</evidence>
<dbReference type="AlphaFoldDB" id="A0A2Z2NVP2"/>
<dbReference type="RefSeq" id="WP_088920443.1">
    <property type="nucleotide sequence ID" value="NZ_CP018632.1"/>
</dbReference>
<dbReference type="CDD" id="cd00075">
    <property type="entry name" value="HATPase"/>
    <property type="match status" value="1"/>
</dbReference>
<evidence type="ECO:0000256" key="2">
    <source>
        <dbReference type="ARBA" id="ARBA00012438"/>
    </source>
</evidence>
<dbReference type="InterPro" id="IPR005467">
    <property type="entry name" value="His_kinase_dom"/>
</dbReference>
<dbReference type="Gene3D" id="3.30.565.10">
    <property type="entry name" value="Histidine kinase-like ATPase, C-terminal domain"/>
    <property type="match status" value="1"/>
</dbReference>
<keyword evidence="3" id="KW-0597">Phosphoprotein</keyword>
<dbReference type="PRINTS" id="PR00344">
    <property type="entry name" value="BCTRLSENSOR"/>
</dbReference>
<gene>
    <name evidence="8" type="primary">bphP</name>
    <name evidence="8" type="ORF">IMCC3135_27410</name>
</gene>
<dbReference type="OrthoDB" id="9764438at2"/>
<evidence type="ECO:0000256" key="6">
    <source>
        <dbReference type="ARBA" id="ARBA00023012"/>
    </source>
</evidence>
<dbReference type="InterPro" id="IPR050736">
    <property type="entry name" value="Sensor_HK_Regulatory"/>
</dbReference>
<dbReference type="InterPro" id="IPR036890">
    <property type="entry name" value="HATPase_C_sf"/>
</dbReference>
<protein>
    <recommendedName>
        <fullName evidence="2">histidine kinase</fullName>
        <ecNumber evidence="2">2.7.13.3</ecNumber>
    </recommendedName>
</protein>
<feature type="domain" description="Histidine kinase" evidence="7">
    <location>
        <begin position="183"/>
        <end position="395"/>
    </location>
</feature>
<keyword evidence="6" id="KW-0902">Two-component regulatory system</keyword>
<accession>A0A2Z2NVP2</accession>
<keyword evidence="9" id="KW-1185">Reference proteome</keyword>
<dbReference type="EC" id="2.7.13.3" evidence="2"/>
<dbReference type="Gene3D" id="3.30.450.40">
    <property type="match status" value="1"/>
</dbReference>
<dbReference type="PANTHER" id="PTHR43711:SF1">
    <property type="entry name" value="HISTIDINE KINASE 1"/>
    <property type="match status" value="1"/>
</dbReference>
<evidence type="ECO:0000256" key="3">
    <source>
        <dbReference type="ARBA" id="ARBA00022553"/>
    </source>
</evidence>
<keyword evidence="4 8" id="KW-0808">Transferase</keyword>
<dbReference type="InterPro" id="IPR036097">
    <property type="entry name" value="HisK_dim/P_sf"/>
</dbReference>
<dbReference type="SMART" id="SM00065">
    <property type="entry name" value="GAF"/>
    <property type="match status" value="1"/>
</dbReference>
<sequence>MSVLPEQLLRDVELVESVHVVPTILDIVCRSTNMRFAVVSRVTDSHWVACSVQDELEFGLVSGQELALETTFCHSVRQLSKNVIIDHVDQDSLYCNHPIPAQYGFQSYISVPIALGDGSFFGTLCALDPEPRRVNRAETVQMFELFAGLIGKQVDQARAMQITEKNLIDEQEMSALREQFIAVLGHDLRTPLSSLSCGIELLGMAELDADSIETLDIMRRSSVHMAGLIDDVLDFARGRLGSGMSLAYKENVPLQDVVNQVVAELQTMHPKRVIETVLDPHCRLDCDERRLAQLASNLLGNALTHGDPDGVVRLVATSTDGQLQLEVINEGEAISSADQGELFKPFVRSSSGSSAQGLGLGLFIAHCIAEAHGGSIGVKSDKQDTRFTVCLPLPKPSQC</sequence>
<evidence type="ECO:0000256" key="4">
    <source>
        <dbReference type="ARBA" id="ARBA00022679"/>
    </source>
</evidence>
<dbReference type="PANTHER" id="PTHR43711">
    <property type="entry name" value="TWO-COMPONENT HISTIDINE KINASE"/>
    <property type="match status" value="1"/>
</dbReference>
<dbReference type="Pfam" id="PF00512">
    <property type="entry name" value="HisKA"/>
    <property type="match status" value="1"/>
</dbReference>